<organism evidence="2 3">
    <name type="scientific">Ornithinibacillus halotolerans</name>
    <dbReference type="NCBI Taxonomy" id="1274357"/>
    <lineage>
        <taxon>Bacteria</taxon>
        <taxon>Bacillati</taxon>
        <taxon>Bacillota</taxon>
        <taxon>Bacilli</taxon>
        <taxon>Bacillales</taxon>
        <taxon>Bacillaceae</taxon>
        <taxon>Ornithinibacillus</taxon>
    </lineage>
</organism>
<reference evidence="2" key="2">
    <citation type="submission" date="2020-09" db="EMBL/GenBank/DDBJ databases">
        <authorList>
            <person name="Sun Q."/>
            <person name="Zhou Y."/>
        </authorList>
    </citation>
    <scope>NUCLEOTIDE SEQUENCE</scope>
    <source>
        <strain evidence="2">CGMCC 1.12408</strain>
    </source>
</reference>
<dbReference type="GO" id="GO:0006508">
    <property type="term" value="P:proteolysis"/>
    <property type="evidence" value="ECO:0007669"/>
    <property type="project" value="InterPro"/>
</dbReference>
<sequence>MQLEQKHGLSEMNHEMREEVINHMVQLVKNSYVFPEVANTISERILLKLSNKAYDSLHDPHQFSKVITADLQDISNDKHLGLKYHPSPISQNDSDKKKAATNRKRLLRLANFGFEKVERLPGNIGYHKTLKFFEPELAGELAIASLNYLANTNAIIFDLRDNSGGDAGMVALICSYLLEGRVHLNNFHWRKNNRVEQIWTNSHIQGPSLREKDVYILTSQRTFSGAEDFAYTLQNLNRATLIGEKTKGGAHPGGFQPINAYFSVNIPIGRAVNPITNDNWEGCGVTPHLEVAEEHALLVAQYLCLTKLIETNKDRDIMQNTWMTLKEKLEVELKDVGIHKEDIRLN</sequence>
<dbReference type="PANTHER" id="PTHR11261:SF3">
    <property type="entry name" value="RETINOL-BINDING PROTEIN 3"/>
    <property type="match status" value="1"/>
</dbReference>
<dbReference type="Pfam" id="PF03572">
    <property type="entry name" value="Peptidase_S41"/>
    <property type="match status" value="1"/>
</dbReference>
<dbReference type="PANTHER" id="PTHR11261">
    <property type="entry name" value="INTERPHOTORECEPTOR RETINOID-BINDING PROTEIN"/>
    <property type="match status" value="1"/>
</dbReference>
<dbReference type="Pfam" id="PF11918">
    <property type="entry name" value="Peptidase_S41_N"/>
    <property type="match status" value="1"/>
</dbReference>
<proteinExistence type="predicted"/>
<dbReference type="GO" id="GO:0008236">
    <property type="term" value="F:serine-type peptidase activity"/>
    <property type="evidence" value="ECO:0007669"/>
    <property type="project" value="InterPro"/>
</dbReference>
<evidence type="ECO:0000313" key="2">
    <source>
        <dbReference type="EMBL" id="GGA61832.1"/>
    </source>
</evidence>
<feature type="domain" description="Tail specific protease" evidence="1">
    <location>
        <begin position="64"/>
        <end position="292"/>
    </location>
</feature>
<dbReference type="AlphaFoldDB" id="A0A916W2V3"/>
<reference evidence="2" key="1">
    <citation type="journal article" date="2014" name="Int. J. Syst. Evol. Microbiol.">
        <title>Complete genome sequence of Corynebacterium casei LMG S-19264T (=DSM 44701T), isolated from a smear-ripened cheese.</title>
        <authorList>
            <consortium name="US DOE Joint Genome Institute (JGI-PGF)"/>
            <person name="Walter F."/>
            <person name="Albersmeier A."/>
            <person name="Kalinowski J."/>
            <person name="Ruckert C."/>
        </authorList>
    </citation>
    <scope>NUCLEOTIDE SEQUENCE</scope>
    <source>
        <strain evidence="2">CGMCC 1.12408</strain>
    </source>
</reference>
<dbReference type="Gene3D" id="3.30.750.44">
    <property type="match status" value="1"/>
</dbReference>
<dbReference type="RefSeq" id="WP_188382835.1">
    <property type="nucleotide sequence ID" value="NZ_BMEY01000001.1"/>
</dbReference>
<dbReference type="SUPFAM" id="SSF52096">
    <property type="entry name" value="ClpP/crotonase"/>
    <property type="match status" value="1"/>
</dbReference>
<gene>
    <name evidence="2" type="ORF">GCM10008025_02220</name>
</gene>
<dbReference type="Proteomes" id="UP000613512">
    <property type="component" value="Unassembled WGS sequence"/>
</dbReference>
<dbReference type="InterPro" id="IPR005151">
    <property type="entry name" value="Tail-specific_protease"/>
</dbReference>
<evidence type="ECO:0000313" key="3">
    <source>
        <dbReference type="Proteomes" id="UP000613512"/>
    </source>
</evidence>
<name>A0A916W2V3_9BACI</name>
<keyword evidence="3" id="KW-1185">Reference proteome</keyword>
<comment type="caution">
    <text evidence="2">The sequence shown here is derived from an EMBL/GenBank/DDBJ whole genome shotgun (WGS) entry which is preliminary data.</text>
</comment>
<accession>A0A916W2V3</accession>
<dbReference type="CDD" id="cd07563">
    <property type="entry name" value="Peptidase_S41_IRBP"/>
    <property type="match status" value="1"/>
</dbReference>
<dbReference type="InterPro" id="IPR029045">
    <property type="entry name" value="ClpP/crotonase-like_dom_sf"/>
</dbReference>
<dbReference type="SMART" id="SM00245">
    <property type="entry name" value="TSPc"/>
    <property type="match status" value="1"/>
</dbReference>
<protein>
    <submittedName>
        <fullName evidence="2">Interphotoreceptor retinoid-binding protein</fullName>
    </submittedName>
</protein>
<dbReference type="EMBL" id="BMEY01000001">
    <property type="protein sequence ID" value="GGA61832.1"/>
    <property type="molecule type" value="Genomic_DNA"/>
</dbReference>
<evidence type="ECO:0000259" key="1">
    <source>
        <dbReference type="SMART" id="SM00245"/>
    </source>
</evidence>
<dbReference type="Gene3D" id="3.90.226.10">
    <property type="entry name" value="2-enoyl-CoA Hydratase, Chain A, domain 1"/>
    <property type="match status" value="1"/>
</dbReference>